<gene>
    <name evidence="9" type="ORF">UABAM_05926</name>
</gene>
<feature type="transmembrane region" description="Helical" evidence="7">
    <location>
        <begin position="604"/>
        <end position="624"/>
    </location>
</feature>
<dbReference type="PRINTS" id="PR00368">
    <property type="entry name" value="FADPNR"/>
</dbReference>
<evidence type="ECO:0000259" key="8">
    <source>
        <dbReference type="PROSITE" id="PS51379"/>
    </source>
</evidence>
<dbReference type="InterPro" id="IPR017896">
    <property type="entry name" value="4Fe4S_Fe-S-bd"/>
</dbReference>
<evidence type="ECO:0000256" key="4">
    <source>
        <dbReference type="ARBA" id="ARBA00023004"/>
    </source>
</evidence>
<feature type="coiled-coil region" evidence="6">
    <location>
        <begin position="140"/>
        <end position="171"/>
    </location>
</feature>
<dbReference type="PANTHER" id="PTHR48105">
    <property type="entry name" value="THIOREDOXIN REDUCTASE 1-RELATED-RELATED"/>
    <property type="match status" value="1"/>
</dbReference>
<accession>A0A5S9F7C9</accession>
<dbReference type="InterPro" id="IPR017900">
    <property type="entry name" value="4Fe4S_Fe_S_CS"/>
</dbReference>
<dbReference type="PROSITE" id="PS00198">
    <property type="entry name" value="4FE4S_FER_1"/>
    <property type="match status" value="1"/>
</dbReference>
<dbReference type="EMBL" id="AP019860">
    <property type="protein sequence ID" value="BBM87514.1"/>
    <property type="molecule type" value="Genomic_DNA"/>
</dbReference>
<keyword evidence="6" id="KW-0175">Coiled coil</keyword>
<dbReference type="Pfam" id="PF12801">
    <property type="entry name" value="Fer4_5"/>
    <property type="match status" value="2"/>
</dbReference>
<evidence type="ECO:0000313" key="9">
    <source>
        <dbReference type="EMBL" id="BBM87514.1"/>
    </source>
</evidence>
<dbReference type="Proteomes" id="UP000326354">
    <property type="component" value="Chromosome"/>
</dbReference>
<feature type="domain" description="4Fe-4S ferredoxin-type" evidence="8">
    <location>
        <begin position="726"/>
        <end position="754"/>
    </location>
</feature>
<dbReference type="Pfam" id="PF13237">
    <property type="entry name" value="Fer4_10"/>
    <property type="match status" value="1"/>
</dbReference>
<dbReference type="SUPFAM" id="SSF51905">
    <property type="entry name" value="FAD/NAD(P)-binding domain"/>
    <property type="match status" value="1"/>
</dbReference>
<dbReference type="RefSeq" id="WP_151971531.1">
    <property type="nucleotide sequence ID" value="NZ_AP019860.1"/>
</dbReference>
<sequence>MSLAQAYSRYTNWLHTRWPAGTAEKLPEVGESGTTNIPGVYVVGDLTGVPLLKFSAETATKAIQHILQDASFSKSDNNEIVDIAIIGGGVSGISAAIEAAKAKLSYAVFEASETFSTVANFPKGKPIYTYPTDMEPSGGLHFHADVKEKLLEEMEEQRQKHSIEVTRSRIENIKREKGVFSLTRKHESTVKAQRVIVAIGRSGNFRKLGCRGENLDHVYNRLHDPKEFGGKNVVVVGGGDSALEAAVAIACCGGHVTLSYRSKEFTRPKPENIDKVQNLVENPSCDVCVEKPSSERVTTSASSLMRGDNPPGSLTLKMETSVEEITENDVTIKNADGTTETLKCDVVFSMIGREAPLDFFRRSGINITGEWRGSTKVSFVLFFLFCTFLYHWKSSSSWVYNLFKSNNLFPFNVPEFVGSLSSSPYMETIAISMKSPGFYITLAYCIVVTVFGFKRIRRRKTPYVKVQTITLIVIQILPLFLLPEIILPLMGTAGYFDAGWLKSIADQLFPLVNSDGGEHIREYWRAYGFIFAWPLFIYNLMTWNTLWLWFAISMIQTFVFIPLIVWKWGKGAYCGWICSCGALAETLGDTHRHKMPHGPKWNRLNMVGQVILWIAFALLLLRLLSEIPPLWFLKNISMMLVSNSFNISYYYIVDLFLAGIVGIAMYFWFSGRVWCRFACPLAALMHIYARFSKFRIFSEKSKCISCNVCTSVCHQGIDIMNFANKGLPMEDPECVRCSACVQQCPTGTLSFGELGKNGEILKGWLQASPVQMKEK</sequence>
<dbReference type="Pfam" id="PF13738">
    <property type="entry name" value="Pyr_redox_3"/>
    <property type="match status" value="1"/>
</dbReference>
<proteinExistence type="predicted"/>
<evidence type="ECO:0000256" key="6">
    <source>
        <dbReference type="SAM" id="Coils"/>
    </source>
</evidence>
<keyword evidence="3" id="KW-0560">Oxidoreductase</keyword>
<protein>
    <submittedName>
        <fullName evidence="9">Pyridine nucleotide-disulfide oxidoreductase</fullName>
    </submittedName>
</protein>
<dbReference type="Gene3D" id="3.30.70.20">
    <property type="match status" value="1"/>
</dbReference>
<feature type="transmembrane region" description="Helical" evidence="7">
    <location>
        <begin position="547"/>
        <end position="566"/>
    </location>
</feature>
<dbReference type="PRINTS" id="PR00469">
    <property type="entry name" value="PNDRDTASEII"/>
</dbReference>
<feature type="transmembrane region" description="Helical" evidence="7">
    <location>
        <begin position="371"/>
        <end position="392"/>
    </location>
</feature>
<keyword evidence="4" id="KW-0408">Iron</keyword>
<keyword evidence="10" id="KW-1185">Reference proteome</keyword>
<feature type="transmembrane region" description="Helical" evidence="7">
    <location>
        <begin position="437"/>
        <end position="456"/>
    </location>
</feature>
<feature type="transmembrane region" description="Helical" evidence="7">
    <location>
        <begin position="648"/>
        <end position="669"/>
    </location>
</feature>
<keyword evidence="2" id="KW-0479">Metal-binding</keyword>
<dbReference type="KEGG" id="uam:UABAM_05926"/>
<dbReference type="InterPro" id="IPR050097">
    <property type="entry name" value="Ferredoxin-NADP_redctase_2"/>
</dbReference>
<keyword evidence="5" id="KW-0411">Iron-sulfur</keyword>
<dbReference type="InterPro" id="IPR036188">
    <property type="entry name" value="FAD/NAD-bd_sf"/>
</dbReference>
<evidence type="ECO:0000256" key="3">
    <source>
        <dbReference type="ARBA" id="ARBA00023002"/>
    </source>
</evidence>
<keyword evidence="7" id="KW-0472">Membrane</keyword>
<reference evidence="9 10" key="1">
    <citation type="submission" date="2019-08" db="EMBL/GenBank/DDBJ databases">
        <title>Complete genome sequence of Candidatus Uab amorphum.</title>
        <authorList>
            <person name="Shiratori T."/>
            <person name="Suzuki S."/>
            <person name="Kakizawa Y."/>
            <person name="Ishida K."/>
        </authorList>
    </citation>
    <scope>NUCLEOTIDE SEQUENCE [LARGE SCALE GENOMIC DNA]</scope>
    <source>
        <strain evidence="9 10">SRT547</strain>
    </source>
</reference>
<dbReference type="PROSITE" id="PS51379">
    <property type="entry name" value="4FE4S_FER_2"/>
    <property type="match status" value="2"/>
</dbReference>
<name>A0A5S9F7C9_UABAM</name>
<evidence type="ECO:0000256" key="2">
    <source>
        <dbReference type="ARBA" id="ARBA00022723"/>
    </source>
</evidence>
<feature type="transmembrane region" description="Helical" evidence="7">
    <location>
        <begin position="468"/>
        <end position="487"/>
    </location>
</feature>
<dbReference type="AlphaFoldDB" id="A0A5S9F7C9"/>
<keyword evidence="7" id="KW-0812">Transmembrane</keyword>
<evidence type="ECO:0000313" key="10">
    <source>
        <dbReference type="Proteomes" id="UP000326354"/>
    </source>
</evidence>
<dbReference type="GO" id="GO:0046872">
    <property type="term" value="F:metal ion binding"/>
    <property type="evidence" value="ECO:0007669"/>
    <property type="project" value="UniProtKB-KW"/>
</dbReference>
<feature type="domain" description="4Fe-4S ferredoxin-type" evidence="8">
    <location>
        <begin position="694"/>
        <end position="725"/>
    </location>
</feature>
<organism evidence="9 10">
    <name type="scientific">Uabimicrobium amorphum</name>
    <dbReference type="NCBI Taxonomy" id="2596890"/>
    <lineage>
        <taxon>Bacteria</taxon>
        <taxon>Pseudomonadati</taxon>
        <taxon>Planctomycetota</taxon>
        <taxon>Candidatus Uabimicrobiia</taxon>
        <taxon>Candidatus Uabimicrobiales</taxon>
        <taxon>Candidatus Uabimicrobiaceae</taxon>
        <taxon>Candidatus Uabimicrobium</taxon>
    </lineage>
</organism>
<keyword evidence="7" id="KW-1133">Transmembrane helix</keyword>
<dbReference type="OrthoDB" id="9778740at2"/>
<evidence type="ECO:0000256" key="1">
    <source>
        <dbReference type="ARBA" id="ARBA00022630"/>
    </source>
</evidence>
<dbReference type="GO" id="GO:0051536">
    <property type="term" value="F:iron-sulfur cluster binding"/>
    <property type="evidence" value="ECO:0007669"/>
    <property type="project" value="UniProtKB-KW"/>
</dbReference>
<evidence type="ECO:0000256" key="5">
    <source>
        <dbReference type="ARBA" id="ARBA00023014"/>
    </source>
</evidence>
<dbReference type="GO" id="GO:0016491">
    <property type="term" value="F:oxidoreductase activity"/>
    <property type="evidence" value="ECO:0007669"/>
    <property type="project" value="UniProtKB-KW"/>
</dbReference>
<dbReference type="Gene3D" id="3.50.50.60">
    <property type="entry name" value="FAD/NAD(P)-binding domain"/>
    <property type="match status" value="2"/>
</dbReference>
<keyword evidence="1" id="KW-0285">Flavoprotein</keyword>
<dbReference type="SUPFAM" id="SSF54862">
    <property type="entry name" value="4Fe-4S ferredoxins"/>
    <property type="match status" value="1"/>
</dbReference>
<evidence type="ECO:0000256" key="7">
    <source>
        <dbReference type="SAM" id="Phobius"/>
    </source>
</evidence>